<gene>
    <name evidence="1" type="ORF">SanaruYs_13630</name>
</gene>
<dbReference type="RefSeq" id="WP_127121780.1">
    <property type="nucleotide sequence ID" value="NZ_BHXQ01000002.1"/>
</dbReference>
<dbReference type="AlphaFoldDB" id="A0A401U8C3"/>
<dbReference type="OrthoDB" id="661524at2"/>
<accession>A0A401U8C3</accession>
<dbReference type="Proteomes" id="UP000288227">
    <property type="component" value="Unassembled WGS sequence"/>
</dbReference>
<name>A0A401U8C3_9BACT</name>
<protein>
    <submittedName>
        <fullName evidence="1">Uncharacterized protein</fullName>
    </submittedName>
</protein>
<keyword evidence="2" id="KW-1185">Reference proteome</keyword>
<comment type="caution">
    <text evidence="1">The sequence shown here is derived from an EMBL/GenBank/DDBJ whole genome shotgun (WGS) entry which is preliminary data.</text>
</comment>
<organism evidence="1 2">
    <name type="scientific">Chryseotalea sanaruensis</name>
    <dbReference type="NCBI Taxonomy" id="2482724"/>
    <lineage>
        <taxon>Bacteria</taxon>
        <taxon>Pseudomonadati</taxon>
        <taxon>Bacteroidota</taxon>
        <taxon>Cytophagia</taxon>
        <taxon>Cytophagales</taxon>
        <taxon>Chryseotaleaceae</taxon>
        <taxon>Chryseotalea</taxon>
    </lineage>
</organism>
<evidence type="ECO:0000313" key="1">
    <source>
        <dbReference type="EMBL" id="GCC51143.1"/>
    </source>
</evidence>
<reference evidence="1 2" key="1">
    <citation type="submission" date="2018-11" db="EMBL/GenBank/DDBJ databases">
        <title>Chryseotalea sanarue gen. nov., sp., nov., a member of the family Cytophagaceae, isolated from a brackish lake in Hamamatsu Japan.</title>
        <authorList>
            <person name="Maejima Y."/>
            <person name="Iino T."/>
            <person name="Muraguchi Y."/>
            <person name="Fukuda K."/>
            <person name="Ohkuma M."/>
            <person name="Moriuchi R."/>
            <person name="Dohra H."/>
            <person name="Kimbara K."/>
            <person name="Shintani M."/>
        </authorList>
    </citation>
    <scope>NUCLEOTIDE SEQUENCE [LARGE SCALE GENOMIC DNA]</scope>
    <source>
        <strain evidence="1 2">Ys</strain>
    </source>
</reference>
<sequence length="116" mass="13078">MAKGEKISKLKARKWVNNYKKKHGKDKNFLSSMLFDKHIVLKMLHEDKCEGLRIYNALDDEGKIHFVLVGTDANGNNIMPPSEEYSARTIDESPDGESILINNGLPCPFACPDDDL</sequence>
<proteinExistence type="predicted"/>
<dbReference type="EMBL" id="BHXQ01000002">
    <property type="protein sequence ID" value="GCC51143.1"/>
    <property type="molecule type" value="Genomic_DNA"/>
</dbReference>
<evidence type="ECO:0000313" key="2">
    <source>
        <dbReference type="Proteomes" id="UP000288227"/>
    </source>
</evidence>